<sequence length="141" mass="14647">MTPVDEPVTTDGGSALIETVFLAVLLLVPLTWVMLAAFSAQNASYAAAAAAREGSRAYVTTQGDADAAAEARARAAAHLVMTDFDASSSRERIAVSGSLAPGSFVTVTVRTRVPLPFLPGFLSHAAVPVRAQALAVVDEYR</sequence>
<dbReference type="Proteomes" id="UP000281955">
    <property type="component" value="Unassembled WGS sequence"/>
</dbReference>
<reference evidence="2 3" key="1">
    <citation type="submission" date="2018-10" db="EMBL/GenBank/DDBJ databases">
        <title>Genomic Encyclopedia of Archaeal and Bacterial Type Strains, Phase II (KMG-II): from individual species to whole genera.</title>
        <authorList>
            <person name="Goeker M."/>
        </authorList>
    </citation>
    <scope>NUCLEOTIDE SEQUENCE [LARGE SCALE GENOMIC DNA]</scope>
    <source>
        <strain evidence="2 3">RP-AC37</strain>
    </source>
</reference>
<evidence type="ECO:0000313" key="2">
    <source>
        <dbReference type="EMBL" id="RKS72680.1"/>
    </source>
</evidence>
<evidence type="ECO:0000313" key="3">
    <source>
        <dbReference type="Proteomes" id="UP000281955"/>
    </source>
</evidence>
<evidence type="ECO:0008006" key="4">
    <source>
        <dbReference type="Google" id="ProtNLM"/>
    </source>
</evidence>
<dbReference type="RefSeq" id="WP_121194189.1">
    <property type="nucleotide sequence ID" value="NZ_RBWV01000013.1"/>
</dbReference>
<dbReference type="AlphaFoldDB" id="A0A420XN21"/>
<organism evidence="2 3">
    <name type="scientific">Motilibacter peucedani</name>
    <dbReference type="NCBI Taxonomy" id="598650"/>
    <lineage>
        <taxon>Bacteria</taxon>
        <taxon>Bacillati</taxon>
        <taxon>Actinomycetota</taxon>
        <taxon>Actinomycetes</taxon>
        <taxon>Motilibacterales</taxon>
        <taxon>Motilibacteraceae</taxon>
        <taxon>Motilibacter</taxon>
    </lineage>
</organism>
<accession>A0A420XN21</accession>
<comment type="caution">
    <text evidence="2">The sequence shown here is derived from an EMBL/GenBank/DDBJ whole genome shotgun (WGS) entry which is preliminary data.</text>
</comment>
<dbReference type="InParanoid" id="A0A420XN21"/>
<name>A0A420XN21_9ACTN</name>
<dbReference type="EMBL" id="RBWV01000013">
    <property type="protein sequence ID" value="RKS72680.1"/>
    <property type="molecule type" value="Genomic_DNA"/>
</dbReference>
<keyword evidence="3" id="KW-1185">Reference proteome</keyword>
<proteinExistence type="predicted"/>
<gene>
    <name evidence="2" type="ORF">CLV35_2929</name>
</gene>
<keyword evidence="1" id="KW-0472">Membrane</keyword>
<keyword evidence="1" id="KW-0812">Transmembrane</keyword>
<keyword evidence="1" id="KW-1133">Transmembrane helix</keyword>
<protein>
    <recommendedName>
        <fullName evidence="4">TadE-like protein</fullName>
    </recommendedName>
</protein>
<feature type="transmembrane region" description="Helical" evidence="1">
    <location>
        <begin position="20"/>
        <end position="38"/>
    </location>
</feature>
<evidence type="ECO:0000256" key="1">
    <source>
        <dbReference type="SAM" id="Phobius"/>
    </source>
</evidence>